<protein>
    <submittedName>
        <fullName evidence="2">Uncharacterized protein</fullName>
    </submittedName>
</protein>
<accession>A0AAV6LXE5</accession>
<feature type="transmembrane region" description="Helical" evidence="1">
    <location>
        <begin position="32"/>
        <end position="52"/>
    </location>
</feature>
<keyword evidence="1" id="KW-0472">Membrane</keyword>
<gene>
    <name evidence="2" type="ORF">SDJN03_28573</name>
</gene>
<dbReference type="AlphaFoldDB" id="A0AAV6LXE5"/>
<reference evidence="2 3" key="1">
    <citation type="journal article" date="2021" name="Hortic Res">
        <title>The domestication of Cucurbita argyrosperma as revealed by the genome of its wild relative.</title>
        <authorList>
            <person name="Barrera-Redondo J."/>
            <person name="Sanchez-de la Vega G."/>
            <person name="Aguirre-Liguori J.A."/>
            <person name="Castellanos-Morales G."/>
            <person name="Gutierrez-Guerrero Y.T."/>
            <person name="Aguirre-Dugua X."/>
            <person name="Aguirre-Planter E."/>
            <person name="Tenaillon M.I."/>
            <person name="Lira-Saade R."/>
            <person name="Eguiarte L.E."/>
        </authorList>
    </citation>
    <scope>NUCLEOTIDE SEQUENCE [LARGE SCALE GENOMIC DNA]</scope>
    <source>
        <strain evidence="2">JBR-2021</strain>
    </source>
</reference>
<evidence type="ECO:0000256" key="1">
    <source>
        <dbReference type="SAM" id="Phobius"/>
    </source>
</evidence>
<keyword evidence="3" id="KW-1185">Reference proteome</keyword>
<sequence>MDRDMNVNVRLKSFKIKRENQREIRFPFEQTLLYSIIQITLFCLHFCLLHMYDYDLLYVNDDDLSHTVPF</sequence>
<proteinExistence type="predicted"/>
<evidence type="ECO:0000313" key="2">
    <source>
        <dbReference type="EMBL" id="KAG6571845.1"/>
    </source>
</evidence>
<dbReference type="EMBL" id="JAGKQH010000019">
    <property type="protein sequence ID" value="KAG6571845.1"/>
    <property type="molecule type" value="Genomic_DNA"/>
</dbReference>
<evidence type="ECO:0000313" key="3">
    <source>
        <dbReference type="Proteomes" id="UP000685013"/>
    </source>
</evidence>
<name>A0AAV6LXE5_9ROSI</name>
<comment type="caution">
    <text evidence="2">The sequence shown here is derived from an EMBL/GenBank/DDBJ whole genome shotgun (WGS) entry which is preliminary data.</text>
</comment>
<keyword evidence="1" id="KW-1133">Transmembrane helix</keyword>
<dbReference type="Proteomes" id="UP000685013">
    <property type="component" value="Chromosome 19"/>
</dbReference>
<keyword evidence="1" id="KW-0812">Transmembrane</keyword>
<organism evidence="2 3">
    <name type="scientific">Cucurbita argyrosperma subsp. sororia</name>
    <dbReference type="NCBI Taxonomy" id="37648"/>
    <lineage>
        <taxon>Eukaryota</taxon>
        <taxon>Viridiplantae</taxon>
        <taxon>Streptophyta</taxon>
        <taxon>Embryophyta</taxon>
        <taxon>Tracheophyta</taxon>
        <taxon>Spermatophyta</taxon>
        <taxon>Magnoliopsida</taxon>
        <taxon>eudicotyledons</taxon>
        <taxon>Gunneridae</taxon>
        <taxon>Pentapetalae</taxon>
        <taxon>rosids</taxon>
        <taxon>fabids</taxon>
        <taxon>Cucurbitales</taxon>
        <taxon>Cucurbitaceae</taxon>
        <taxon>Cucurbiteae</taxon>
        <taxon>Cucurbita</taxon>
    </lineage>
</organism>
<feature type="non-terminal residue" evidence="2">
    <location>
        <position position="1"/>
    </location>
</feature>